<dbReference type="AlphaFoldDB" id="A0A0R3WUJ1"/>
<organism evidence="5">
    <name type="scientific">Hydatigena taeniaeformis</name>
    <name type="common">Feline tapeworm</name>
    <name type="synonym">Taenia taeniaeformis</name>
    <dbReference type="NCBI Taxonomy" id="6205"/>
    <lineage>
        <taxon>Eukaryota</taxon>
        <taxon>Metazoa</taxon>
        <taxon>Spiralia</taxon>
        <taxon>Lophotrochozoa</taxon>
        <taxon>Platyhelminthes</taxon>
        <taxon>Cestoda</taxon>
        <taxon>Eucestoda</taxon>
        <taxon>Cyclophyllidea</taxon>
        <taxon>Taeniidae</taxon>
        <taxon>Hydatigera</taxon>
    </lineage>
</organism>
<reference evidence="5" key="1">
    <citation type="submission" date="2017-02" db="UniProtKB">
        <authorList>
            <consortium name="WormBaseParasite"/>
        </authorList>
    </citation>
    <scope>IDENTIFICATION</scope>
</reference>
<evidence type="ECO:0000313" key="4">
    <source>
        <dbReference type="Proteomes" id="UP000274429"/>
    </source>
</evidence>
<feature type="compositionally biased region" description="Polar residues" evidence="1">
    <location>
        <begin position="44"/>
        <end position="55"/>
    </location>
</feature>
<proteinExistence type="predicted"/>
<accession>A0A0R3WUJ1</accession>
<feature type="signal peptide" evidence="2">
    <location>
        <begin position="1"/>
        <end position="33"/>
    </location>
</feature>
<sequence>MRFACVSLVPLLHAFQLLLLLLLFLLRHRNTSTHELTIKHPSKPSATVSPPCDTQPSPPNEVVRRDHQWNYLDSPLNLIPIPRAPIPTFGEVTPRPQVWHREDTFFPVLRNGSITVHGPSNYLLRVSSTPNRITLEITVKVVE</sequence>
<keyword evidence="4" id="KW-1185">Reference proteome</keyword>
<evidence type="ECO:0000256" key="1">
    <source>
        <dbReference type="SAM" id="MobiDB-lite"/>
    </source>
</evidence>
<dbReference type="WBParaSite" id="TTAC_0000443101-mRNA-1">
    <property type="protein sequence ID" value="TTAC_0000443101-mRNA-1"/>
    <property type="gene ID" value="TTAC_0000443101"/>
</dbReference>
<evidence type="ECO:0000256" key="2">
    <source>
        <dbReference type="SAM" id="SignalP"/>
    </source>
</evidence>
<feature type="chain" id="PRO_5043133031" evidence="2">
    <location>
        <begin position="34"/>
        <end position="143"/>
    </location>
</feature>
<feature type="region of interest" description="Disordered" evidence="1">
    <location>
        <begin position="36"/>
        <end position="60"/>
    </location>
</feature>
<name>A0A0R3WUJ1_HYDTA</name>
<gene>
    <name evidence="3" type="ORF">TTAC_LOCUS4417</name>
</gene>
<protein>
    <submittedName>
        <fullName evidence="5">Secreted protein</fullName>
    </submittedName>
</protein>
<dbReference type="Proteomes" id="UP000274429">
    <property type="component" value="Unassembled WGS sequence"/>
</dbReference>
<keyword evidence="2" id="KW-0732">Signal</keyword>
<evidence type="ECO:0000313" key="3">
    <source>
        <dbReference type="EMBL" id="VDM24889.1"/>
    </source>
</evidence>
<evidence type="ECO:0000313" key="5">
    <source>
        <dbReference type="WBParaSite" id="TTAC_0000443101-mRNA-1"/>
    </source>
</evidence>
<dbReference type="EMBL" id="UYWX01004362">
    <property type="protein sequence ID" value="VDM24889.1"/>
    <property type="molecule type" value="Genomic_DNA"/>
</dbReference>
<dbReference type="OrthoDB" id="6271422at2759"/>
<reference evidence="3 4" key="2">
    <citation type="submission" date="2018-11" db="EMBL/GenBank/DDBJ databases">
        <authorList>
            <consortium name="Pathogen Informatics"/>
        </authorList>
    </citation>
    <scope>NUCLEOTIDE SEQUENCE [LARGE SCALE GENOMIC DNA]</scope>
</reference>